<feature type="transmembrane region" description="Helical" evidence="1">
    <location>
        <begin position="52"/>
        <end position="80"/>
    </location>
</feature>
<accession>A0A4R1N2W5</accession>
<name>A0A4R1N2W5_9FIRM</name>
<dbReference type="EMBL" id="SMGQ01000011">
    <property type="protein sequence ID" value="TCK98354.1"/>
    <property type="molecule type" value="Genomic_DNA"/>
</dbReference>
<keyword evidence="1" id="KW-1133">Transmembrane helix</keyword>
<gene>
    <name evidence="2" type="ORF">EDC19_0774</name>
</gene>
<evidence type="ECO:0000256" key="1">
    <source>
        <dbReference type="SAM" id="Phobius"/>
    </source>
</evidence>
<dbReference type="RefSeq" id="WP_132280775.1">
    <property type="nucleotide sequence ID" value="NZ_SMGQ01000011.1"/>
</dbReference>
<protein>
    <recommendedName>
        <fullName evidence="4">CNNM transmembrane domain-containing protein</fullName>
    </recommendedName>
</protein>
<reference evidence="2 3" key="1">
    <citation type="submission" date="2019-03" db="EMBL/GenBank/DDBJ databases">
        <title>Genomic Encyclopedia of Type Strains, Phase IV (KMG-IV): sequencing the most valuable type-strain genomes for metagenomic binning, comparative biology and taxonomic classification.</title>
        <authorList>
            <person name="Goeker M."/>
        </authorList>
    </citation>
    <scope>NUCLEOTIDE SEQUENCE [LARGE SCALE GENOMIC DNA]</scope>
    <source>
        <strain evidence="2 3">DSM 24176</strain>
    </source>
</reference>
<evidence type="ECO:0000313" key="3">
    <source>
        <dbReference type="Proteomes" id="UP000294545"/>
    </source>
</evidence>
<keyword evidence="1" id="KW-0472">Membrane</keyword>
<evidence type="ECO:0000313" key="2">
    <source>
        <dbReference type="EMBL" id="TCK98354.1"/>
    </source>
</evidence>
<feature type="transmembrane region" description="Helical" evidence="1">
    <location>
        <begin position="139"/>
        <end position="164"/>
    </location>
</feature>
<dbReference type="Proteomes" id="UP000294545">
    <property type="component" value="Unassembled WGS sequence"/>
</dbReference>
<proteinExistence type="predicted"/>
<keyword evidence="1" id="KW-0812">Transmembrane</keyword>
<comment type="caution">
    <text evidence="2">The sequence shown here is derived from an EMBL/GenBank/DDBJ whole genome shotgun (WGS) entry which is preliminary data.</text>
</comment>
<feature type="transmembrane region" description="Helical" evidence="1">
    <location>
        <begin position="21"/>
        <end position="46"/>
    </location>
</feature>
<sequence>MNKNKKNKIKFKSSYANKKTNYSWLIGITIITFFIALLLGYISLVFMEVVSLFGATLILLFIVLMGVFFDGLGIAVAAASETPFHSMAARKVSGAKESVLIIRNASMVANFFNDVIGDISGVISGSAAAAIVVKINENITVQSVLISLIITAIIAAITVGGKAIGKEIALKKSNAIVFRLGLILYYTKANRLLKK</sequence>
<feature type="transmembrane region" description="Helical" evidence="1">
    <location>
        <begin position="111"/>
        <end position="133"/>
    </location>
</feature>
<organism evidence="2 3">
    <name type="scientific">Natranaerovirga hydrolytica</name>
    <dbReference type="NCBI Taxonomy" id="680378"/>
    <lineage>
        <taxon>Bacteria</taxon>
        <taxon>Bacillati</taxon>
        <taxon>Bacillota</taxon>
        <taxon>Clostridia</taxon>
        <taxon>Lachnospirales</taxon>
        <taxon>Natranaerovirgaceae</taxon>
        <taxon>Natranaerovirga</taxon>
    </lineage>
</organism>
<dbReference type="OrthoDB" id="2111373at2"/>
<evidence type="ECO:0008006" key="4">
    <source>
        <dbReference type="Google" id="ProtNLM"/>
    </source>
</evidence>
<keyword evidence="3" id="KW-1185">Reference proteome</keyword>
<dbReference type="AlphaFoldDB" id="A0A4R1N2W5"/>